<dbReference type="PANTHER" id="PTHR23037:SF46">
    <property type="entry name" value="INTERLEUKIN 5 RECEPTOR SUBUNIT ALPHA"/>
    <property type="match status" value="1"/>
</dbReference>
<dbReference type="FunFam" id="2.60.40.10:FF:000358">
    <property type="entry name" value="Prolactin receptor"/>
    <property type="match status" value="1"/>
</dbReference>
<keyword evidence="10 15" id="KW-0472">Membrane</keyword>
<dbReference type="STRING" id="7998.ENSIPUP00000022752"/>
<evidence type="ECO:0000256" key="4">
    <source>
        <dbReference type="ARBA" id="ARBA00022692"/>
    </source>
</evidence>
<dbReference type="AlphaFoldDB" id="A0A2D0PL52"/>
<dbReference type="RefSeq" id="XP_017306719.1">
    <property type="nucleotide sequence ID" value="XM_017451230.3"/>
</dbReference>
<dbReference type="InterPro" id="IPR013783">
    <property type="entry name" value="Ig-like_fold"/>
</dbReference>
<dbReference type="InterPro" id="IPR036116">
    <property type="entry name" value="FN3_sf"/>
</dbReference>
<feature type="domain" description="Fibronectin type-III" evidence="17">
    <location>
        <begin position="26"/>
        <end position="126"/>
    </location>
</feature>
<dbReference type="GO" id="GO:0009897">
    <property type="term" value="C:external side of plasma membrane"/>
    <property type="evidence" value="ECO:0007669"/>
    <property type="project" value="TreeGrafter"/>
</dbReference>
<feature type="region of interest" description="Disordered" evidence="14">
    <location>
        <begin position="366"/>
        <end position="394"/>
    </location>
</feature>
<keyword evidence="8" id="KW-0862">Zinc</keyword>
<evidence type="ECO:0000256" key="14">
    <source>
        <dbReference type="SAM" id="MobiDB-lite"/>
    </source>
</evidence>
<evidence type="ECO:0000313" key="19">
    <source>
        <dbReference type="RefSeq" id="XP_017306719.1"/>
    </source>
</evidence>
<evidence type="ECO:0000256" key="9">
    <source>
        <dbReference type="ARBA" id="ARBA00022989"/>
    </source>
</evidence>
<keyword evidence="11" id="KW-1015">Disulfide bond</keyword>
<keyword evidence="7" id="KW-0677">Repeat</keyword>
<dbReference type="Pfam" id="PF09067">
    <property type="entry name" value="EpoR_lig-bind"/>
    <property type="match status" value="1"/>
</dbReference>
<dbReference type="GeneID" id="108255329"/>
<feature type="compositionally biased region" description="Polar residues" evidence="14">
    <location>
        <begin position="339"/>
        <end position="354"/>
    </location>
</feature>
<feature type="domain" description="Fibronectin type-III" evidence="17">
    <location>
        <begin position="128"/>
        <end position="232"/>
    </location>
</feature>
<keyword evidence="12 19" id="KW-0675">Receptor</keyword>
<name>A0A2D0PL52_ICTPU</name>
<dbReference type="OMA" id="WIFYNIT"/>
<dbReference type="CDD" id="cd00063">
    <property type="entry name" value="FN3"/>
    <property type="match status" value="1"/>
</dbReference>
<dbReference type="CTD" id="561846"/>
<evidence type="ECO:0000256" key="8">
    <source>
        <dbReference type="ARBA" id="ARBA00022833"/>
    </source>
</evidence>
<comment type="subcellular location">
    <subcellularLocation>
        <location evidence="1">Membrane</location>
        <topology evidence="1">Single-pass type I membrane protein</topology>
    </subcellularLocation>
</comment>
<dbReference type="InterPro" id="IPR003961">
    <property type="entry name" value="FN3_dom"/>
</dbReference>
<evidence type="ECO:0000256" key="15">
    <source>
        <dbReference type="SAM" id="Phobius"/>
    </source>
</evidence>
<reference evidence="19" key="2">
    <citation type="submission" date="2025-08" db="UniProtKB">
        <authorList>
            <consortium name="RefSeq"/>
        </authorList>
    </citation>
    <scope>IDENTIFICATION</scope>
    <source>
        <tissue evidence="19">Blood</tissue>
    </source>
</reference>
<dbReference type="GO" id="GO:0004896">
    <property type="term" value="F:cytokine receptor activity"/>
    <property type="evidence" value="ECO:0007669"/>
    <property type="project" value="TreeGrafter"/>
</dbReference>
<evidence type="ECO:0000256" key="10">
    <source>
        <dbReference type="ARBA" id="ARBA00023136"/>
    </source>
</evidence>
<dbReference type="SUPFAM" id="SSF49265">
    <property type="entry name" value="Fibronectin type III"/>
    <property type="match status" value="2"/>
</dbReference>
<evidence type="ECO:0000256" key="1">
    <source>
        <dbReference type="ARBA" id="ARBA00004479"/>
    </source>
</evidence>
<accession>A0A2D0PL52</accession>
<evidence type="ECO:0000256" key="16">
    <source>
        <dbReference type="SAM" id="SignalP"/>
    </source>
</evidence>
<keyword evidence="9 15" id="KW-1133">Transmembrane helix</keyword>
<feature type="compositionally biased region" description="Basic and acidic residues" evidence="14">
    <location>
        <begin position="480"/>
        <end position="492"/>
    </location>
</feature>
<reference evidence="18" key="1">
    <citation type="journal article" date="2016" name="Nat. Commun.">
        <title>The channel catfish genome sequence provides insights into the evolution of scale formation in teleosts.</title>
        <authorList>
            <person name="Liu Z."/>
            <person name="Liu S."/>
            <person name="Yao J."/>
            <person name="Bao L."/>
            <person name="Zhang J."/>
            <person name="Li Y."/>
            <person name="Jiang C."/>
            <person name="Sun L."/>
            <person name="Wang R."/>
            <person name="Zhang Y."/>
            <person name="Zhou T."/>
            <person name="Zeng Q."/>
            <person name="Fu Q."/>
            <person name="Gao S."/>
            <person name="Li N."/>
            <person name="Koren S."/>
            <person name="Jiang Y."/>
            <person name="Zimin A."/>
            <person name="Xu P."/>
            <person name="Phillippy A.M."/>
            <person name="Geng X."/>
            <person name="Song L."/>
            <person name="Sun F."/>
            <person name="Li C."/>
            <person name="Wang X."/>
            <person name="Chen A."/>
            <person name="Jin Y."/>
            <person name="Yuan Z."/>
            <person name="Yang Y."/>
            <person name="Tan S."/>
            <person name="Peatman E."/>
            <person name="Lu J."/>
            <person name="Qin Z."/>
            <person name="Dunham R."/>
            <person name="Li Z."/>
            <person name="Sonstegard T."/>
            <person name="Feng J."/>
            <person name="Danzmann R.G."/>
            <person name="Schroeder S."/>
            <person name="Scheffler B."/>
            <person name="Duke M.V."/>
            <person name="Ballard L."/>
            <person name="Kucuktas H."/>
            <person name="Kaltenboeck L."/>
            <person name="Liu H."/>
            <person name="Armbruster J."/>
            <person name="Xie Y."/>
            <person name="Kirby M.L."/>
            <person name="Tian Y."/>
            <person name="Flanagan M.E."/>
            <person name="Mu W."/>
            <person name="Waldbieser G.C."/>
        </authorList>
    </citation>
    <scope>NUCLEOTIDE SEQUENCE [LARGE SCALE GENOMIC DNA]</scope>
    <source>
        <strain evidence="18">SDA103</strain>
    </source>
</reference>
<dbReference type="PANTHER" id="PTHR23037">
    <property type="entry name" value="CYTOKINE RECEPTOR"/>
    <property type="match status" value="1"/>
</dbReference>
<dbReference type="KEGG" id="ipu:108255329"/>
<dbReference type="PROSITE" id="PS50853">
    <property type="entry name" value="FN3"/>
    <property type="match status" value="2"/>
</dbReference>
<dbReference type="InterPro" id="IPR015152">
    <property type="entry name" value="Growth/epo_recpt_lig-bind"/>
</dbReference>
<evidence type="ECO:0000256" key="7">
    <source>
        <dbReference type="ARBA" id="ARBA00022737"/>
    </source>
</evidence>
<feature type="signal peptide" evidence="16">
    <location>
        <begin position="1"/>
        <end position="23"/>
    </location>
</feature>
<feature type="chain" id="PRO_5036494555" description="Prolactin receptor" evidence="16">
    <location>
        <begin position="24"/>
        <end position="511"/>
    </location>
</feature>
<dbReference type="GO" id="GO:0046872">
    <property type="term" value="F:metal ion binding"/>
    <property type="evidence" value="ECO:0007669"/>
    <property type="project" value="UniProtKB-KW"/>
</dbReference>
<dbReference type="FunFam" id="2.60.40.10:FF:000287">
    <property type="entry name" value="Prolactin receptor"/>
    <property type="match status" value="1"/>
</dbReference>
<keyword evidence="13" id="KW-0325">Glycoprotein</keyword>
<evidence type="ECO:0000256" key="5">
    <source>
        <dbReference type="ARBA" id="ARBA00022723"/>
    </source>
</evidence>
<proteinExistence type="inferred from homology"/>
<organism evidence="18 19">
    <name type="scientific">Ictalurus punctatus</name>
    <name type="common">Channel catfish</name>
    <name type="synonym">Silurus punctatus</name>
    <dbReference type="NCBI Taxonomy" id="7998"/>
    <lineage>
        <taxon>Eukaryota</taxon>
        <taxon>Metazoa</taxon>
        <taxon>Chordata</taxon>
        <taxon>Craniata</taxon>
        <taxon>Vertebrata</taxon>
        <taxon>Euteleostomi</taxon>
        <taxon>Actinopterygii</taxon>
        <taxon>Neopterygii</taxon>
        <taxon>Teleostei</taxon>
        <taxon>Ostariophysi</taxon>
        <taxon>Siluriformes</taxon>
        <taxon>Ictaluridae</taxon>
        <taxon>Ictalurus</taxon>
    </lineage>
</organism>
<evidence type="ECO:0000256" key="2">
    <source>
        <dbReference type="ARBA" id="ARBA00007885"/>
    </source>
</evidence>
<evidence type="ECO:0000256" key="3">
    <source>
        <dbReference type="ARBA" id="ARBA00019818"/>
    </source>
</evidence>
<protein>
    <recommendedName>
        <fullName evidence="3">Prolactin receptor</fullName>
    </recommendedName>
</protein>
<dbReference type="OrthoDB" id="8858139at2759"/>
<feature type="region of interest" description="Disordered" evidence="14">
    <location>
        <begin position="325"/>
        <end position="354"/>
    </location>
</feature>
<keyword evidence="6 16" id="KW-0732">Signal</keyword>
<gene>
    <name evidence="19" type="primary">prlrb</name>
</gene>
<keyword evidence="5" id="KW-0479">Metal-binding</keyword>
<feature type="compositionally biased region" description="Polar residues" evidence="14">
    <location>
        <begin position="369"/>
        <end position="389"/>
    </location>
</feature>
<evidence type="ECO:0000259" key="17">
    <source>
        <dbReference type="PROSITE" id="PS50853"/>
    </source>
</evidence>
<sequence length="511" mass="57962">MQSDASRVLAAVFLLYWIPPCVCHSPPGRPKLTGCRSPDKETFSCWWEPGSTGGLPTTHRLFYRKERSEKVFECPDYHSAGNNSCFFDKAHTSIWIFYNITVMASNSFGNTYSEPVEVDIMDIVQPYSPGNLTLTLMEMKDNPYFVVKWEAAHDIDTRSGWVTLKYEVRVKQEHGGQQQVSYWEVYNVGKQKELSIFSPKPGGNYTIQVRCRLDQGLWSEWTPPVFIQIPNNSVKEKPVLIFIIISALIVLVMVGILTAKRKHVKHFLLPPVPGPKITGFDRHVLKTVKPEDIFSTCNFQSILPAPECPDQVEYLMVLDSEEASENPGSKACQDKSRQVTDQNTSNQKTWNKLNITDHSDQWKLPAHNCQDSDPESTALNTSQHSNVTQHKPDIYQNGPCVISHKSMARSSPTSCTCNVEQNVEQNDGLMEYAEQKQRADCKQMLIIEQEEDYSKVSGIYRETVLVIQKDNSPVQRHKKTNNDNDPSKKIKNETTSSAKDSTDTQEYVAAL</sequence>
<evidence type="ECO:0000256" key="11">
    <source>
        <dbReference type="ARBA" id="ARBA00023157"/>
    </source>
</evidence>
<comment type="similarity">
    <text evidence="2">Belongs to the type I cytokine receptor family. Type 1 subfamily.</text>
</comment>
<evidence type="ECO:0000256" key="6">
    <source>
        <dbReference type="ARBA" id="ARBA00022729"/>
    </source>
</evidence>
<evidence type="ECO:0000256" key="13">
    <source>
        <dbReference type="ARBA" id="ARBA00023180"/>
    </source>
</evidence>
<keyword evidence="4 15" id="KW-0812">Transmembrane</keyword>
<feature type="transmembrane region" description="Helical" evidence="15">
    <location>
        <begin position="239"/>
        <end position="259"/>
    </location>
</feature>
<dbReference type="Gene3D" id="2.60.40.10">
    <property type="entry name" value="Immunoglobulins"/>
    <property type="match status" value="2"/>
</dbReference>
<keyword evidence="18" id="KW-1185">Reference proteome</keyword>
<feature type="region of interest" description="Disordered" evidence="14">
    <location>
        <begin position="470"/>
        <end position="511"/>
    </location>
</feature>
<evidence type="ECO:0000313" key="18">
    <source>
        <dbReference type="Proteomes" id="UP000221080"/>
    </source>
</evidence>
<dbReference type="Proteomes" id="UP000221080">
    <property type="component" value="Chromosome 22"/>
</dbReference>
<evidence type="ECO:0000256" key="12">
    <source>
        <dbReference type="ARBA" id="ARBA00023170"/>
    </source>
</evidence>